<dbReference type="RefSeq" id="WP_092730447.1">
    <property type="nucleotide sequence ID" value="NZ_FNPC01000001.1"/>
</dbReference>
<dbReference type="Proteomes" id="UP000199079">
    <property type="component" value="Unassembled WGS sequence"/>
</dbReference>
<dbReference type="OrthoDB" id="192937at2157"/>
<name>A0A1H3E9N4_9EURY</name>
<evidence type="ECO:0000313" key="2">
    <source>
        <dbReference type="Proteomes" id="UP000199079"/>
    </source>
</evidence>
<reference evidence="2" key="1">
    <citation type="submission" date="2016-10" db="EMBL/GenBank/DDBJ databases">
        <authorList>
            <person name="Varghese N."/>
            <person name="Submissions S."/>
        </authorList>
    </citation>
    <scope>NUCLEOTIDE SEQUENCE [LARGE SCALE GENOMIC DNA]</scope>
    <source>
        <strain evidence="2">DC30,IBRC 10041,KCTC 4046</strain>
    </source>
</reference>
<sequence length="83" mass="9609">MAAEISDRIREIAETRGLPESEVFERALERGLDDLWEDLVLAQYLDGDRDREEAIEHVGRTKVERAEREREVVARDADWGLNA</sequence>
<dbReference type="EMBL" id="FNPC01000001">
    <property type="protein sequence ID" value="SDX75472.1"/>
    <property type="molecule type" value="Genomic_DNA"/>
</dbReference>
<gene>
    <name evidence="1" type="ORF">SAMN05216564_101345</name>
</gene>
<accession>A0A1H3E9N4</accession>
<proteinExistence type="predicted"/>
<protein>
    <recommendedName>
        <fullName evidence="3">Ribbon-helix-helix protein, copG family</fullName>
    </recommendedName>
</protein>
<organism evidence="1 2">
    <name type="scientific">Halopenitus persicus</name>
    <dbReference type="NCBI Taxonomy" id="1048396"/>
    <lineage>
        <taxon>Archaea</taxon>
        <taxon>Methanobacteriati</taxon>
        <taxon>Methanobacteriota</taxon>
        <taxon>Stenosarchaea group</taxon>
        <taxon>Halobacteria</taxon>
        <taxon>Halobacteriales</taxon>
        <taxon>Haloferacaceae</taxon>
        <taxon>Halopenitus</taxon>
    </lineage>
</organism>
<evidence type="ECO:0008006" key="3">
    <source>
        <dbReference type="Google" id="ProtNLM"/>
    </source>
</evidence>
<keyword evidence="2" id="KW-1185">Reference proteome</keyword>
<evidence type="ECO:0000313" key="1">
    <source>
        <dbReference type="EMBL" id="SDX75472.1"/>
    </source>
</evidence>
<dbReference type="AlphaFoldDB" id="A0A1H3E9N4"/>